<reference evidence="2 3" key="1">
    <citation type="journal article" date="2018" name="Front. Microbiol.">
        <title>Hydrolytic Capabilities as a Key to Environmental Success: Chitinolytic and Cellulolytic Acidobacteria From Acidic Sub-arctic Soils and Boreal Peatlands.</title>
        <authorList>
            <person name="Belova S.E."/>
            <person name="Ravin N.V."/>
            <person name="Pankratov T.A."/>
            <person name="Rakitin A.L."/>
            <person name="Ivanova A.A."/>
            <person name="Beletsky A.V."/>
            <person name="Mardanov A.V."/>
            <person name="Sinninghe Damste J.S."/>
            <person name="Dedysh S.N."/>
        </authorList>
    </citation>
    <scope>NUCLEOTIDE SEQUENCE [LARGE SCALE GENOMIC DNA]</scope>
    <source>
        <strain evidence="2 3">SBC82</strain>
    </source>
</reference>
<keyword evidence="3" id="KW-1185">Reference proteome</keyword>
<protein>
    <submittedName>
        <fullName evidence="2">Uncharacterized protein</fullName>
    </submittedName>
</protein>
<dbReference type="AlphaFoldDB" id="A0A2Z5FX49"/>
<organism evidence="2 3">
    <name type="scientific">Acidisarcina polymorpha</name>
    <dbReference type="NCBI Taxonomy" id="2211140"/>
    <lineage>
        <taxon>Bacteria</taxon>
        <taxon>Pseudomonadati</taxon>
        <taxon>Acidobacteriota</taxon>
        <taxon>Terriglobia</taxon>
        <taxon>Terriglobales</taxon>
        <taxon>Acidobacteriaceae</taxon>
        <taxon>Acidisarcina</taxon>
    </lineage>
</organism>
<dbReference type="EMBL" id="CP030840">
    <property type="protein sequence ID" value="AXC11463.1"/>
    <property type="molecule type" value="Genomic_DNA"/>
</dbReference>
<dbReference type="Proteomes" id="UP000253606">
    <property type="component" value="Chromosome"/>
</dbReference>
<name>A0A2Z5FX49_9BACT</name>
<evidence type="ECO:0000256" key="1">
    <source>
        <dbReference type="SAM" id="MobiDB-lite"/>
    </source>
</evidence>
<accession>A0A2Z5FX49</accession>
<evidence type="ECO:0000313" key="3">
    <source>
        <dbReference type="Proteomes" id="UP000253606"/>
    </source>
</evidence>
<evidence type="ECO:0000313" key="2">
    <source>
        <dbReference type="EMBL" id="AXC11463.1"/>
    </source>
</evidence>
<sequence>MQGAKATVSRGRSCGCGNGLSAPSKTGKEDECQGDGAKNHGGIVGPAN</sequence>
<proteinExistence type="predicted"/>
<gene>
    <name evidence="2" type="ORF">ACPOL_2139</name>
</gene>
<feature type="region of interest" description="Disordered" evidence="1">
    <location>
        <begin position="1"/>
        <end position="48"/>
    </location>
</feature>
<dbReference type="KEGG" id="abas:ACPOL_2139"/>